<feature type="transmembrane region" description="Helical" evidence="2">
    <location>
        <begin position="304"/>
        <end position="327"/>
    </location>
</feature>
<evidence type="ECO:0000256" key="1">
    <source>
        <dbReference type="SAM" id="MobiDB-lite"/>
    </source>
</evidence>
<dbReference type="Pfam" id="PF11947">
    <property type="entry name" value="DUF3464"/>
    <property type="match status" value="1"/>
</dbReference>
<dbReference type="EMBL" id="JAHUZN010000006">
    <property type="protein sequence ID" value="KAG8492032.1"/>
    <property type="molecule type" value="Genomic_DNA"/>
</dbReference>
<comment type="caution">
    <text evidence="3">The sequence shown here is derived from an EMBL/GenBank/DDBJ whole genome shotgun (WGS) entry which is preliminary data.</text>
</comment>
<evidence type="ECO:0000313" key="3">
    <source>
        <dbReference type="EMBL" id="KAG8492032.1"/>
    </source>
</evidence>
<dbReference type="InterPro" id="IPR021855">
    <property type="entry name" value="PAM68-like"/>
</dbReference>
<dbReference type="PANTHER" id="PTHR34575:SF6">
    <property type="entry name" value="EXPRESSED PROTEIN"/>
    <property type="match status" value="1"/>
</dbReference>
<organism evidence="3 4">
    <name type="scientific">Gossypium anomalum</name>
    <dbReference type="NCBI Taxonomy" id="47600"/>
    <lineage>
        <taxon>Eukaryota</taxon>
        <taxon>Viridiplantae</taxon>
        <taxon>Streptophyta</taxon>
        <taxon>Embryophyta</taxon>
        <taxon>Tracheophyta</taxon>
        <taxon>Spermatophyta</taxon>
        <taxon>Magnoliopsida</taxon>
        <taxon>eudicotyledons</taxon>
        <taxon>Gunneridae</taxon>
        <taxon>Pentapetalae</taxon>
        <taxon>rosids</taxon>
        <taxon>malvids</taxon>
        <taxon>Malvales</taxon>
        <taxon>Malvaceae</taxon>
        <taxon>Malvoideae</taxon>
        <taxon>Gossypium</taxon>
    </lineage>
</organism>
<name>A0A8J5YZ93_9ROSI</name>
<dbReference type="OrthoDB" id="2018237at2759"/>
<dbReference type="Proteomes" id="UP000701853">
    <property type="component" value="Chromosome 6"/>
</dbReference>
<gene>
    <name evidence="3" type="ORF">CXB51_015659</name>
</gene>
<keyword evidence="2" id="KW-0812">Transmembrane</keyword>
<dbReference type="SUPFAM" id="SSF52833">
    <property type="entry name" value="Thioredoxin-like"/>
    <property type="match status" value="1"/>
</dbReference>
<dbReference type="AlphaFoldDB" id="A0A8J5YZ93"/>
<dbReference type="InterPro" id="IPR036249">
    <property type="entry name" value="Thioredoxin-like_sf"/>
</dbReference>
<keyword evidence="2" id="KW-1133">Transmembrane helix</keyword>
<proteinExistence type="predicted"/>
<keyword evidence="2" id="KW-0472">Membrane</keyword>
<protein>
    <recommendedName>
        <fullName evidence="5">Thioredoxin domain-containing protein</fullName>
    </recommendedName>
</protein>
<feature type="region of interest" description="Disordered" evidence="1">
    <location>
        <begin position="232"/>
        <end position="258"/>
    </location>
</feature>
<accession>A0A8J5YZ93</accession>
<feature type="transmembrane region" description="Helical" evidence="2">
    <location>
        <begin position="412"/>
        <end position="430"/>
    </location>
</feature>
<keyword evidence="4" id="KW-1185">Reference proteome</keyword>
<reference evidence="3 4" key="1">
    <citation type="journal article" date="2021" name="bioRxiv">
        <title>The Gossypium anomalum genome as a resource for cotton improvement and evolutionary analysis of hybrid incompatibility.</title>
        <authorList>
            <person name="Grover C.E."/>
            <person name="Yuan D."/>
            <person name="Arick M.A."/>
            <person name="Miller E.R."/>
            <person name="Hu G."/>
            <person name="Peterson D.G."/>
            <person name="Wendel J.F."/>
            <person name="Udall J.A."/>
        </authorList>
    </citation>
    <scope>NUCLEOTIDE SEQUENCE [LARGE SCALE GENOMIC DNA]</scope>
    <source>
        <strain evidence="3">JFW-Udall</strain>
        <tissue evidence="3">Leaf</tissue>
    </source>
</reference>
<evidence type="ECO:0008006" key="5">
    <source>
        <dbReference type="Google" id="ProtNLM"/>
    </source>
</evidence>
<evidence type="ECO:0000313" key="4">
    <source>
        <dbReference type="Proteomes" id="UP000701853"/>
    </source>
</evidence>
<evidence type="ECO:0000256" key="2">
    <source>
        <dbReference type="SAM" id="Phobius"/>
    </source>
</evidence>
<feature type="transmembrane region" description="Helical" evidence="2">
    <location>
        <begin position="273"/>
        <end position="292"/>
    </location>
</feature>
<sequence>MNSGSKQGLFCLKWPWDVNKQSKSSNLCTFEGPWLFKSMQNLGSFVLNSFNSVSGLRFSNLNPTQIAFGVSQNGNLKFKRKPLSPDEQGEAEQRAFASALASGKSATVIEFYSPKCSLCNSLLKFVMEVENRNSDWLNIVLADAENEKWLPEVTFLSPGRIVGDIVSHEESFGRSLTETMKSTLSLETQHFYLPKLSSWDSISPTILPTIIKTQKQNQPSSTWKLQANAKGFSSTPQANVEENAAKKSSNNNKKKNEDEEIPQVVFERMIARILVSVGVPMATGLALLHLFGVAKEQNLWDAPLWLPFLTTLITFGASTLGIAYGTLSASWDPKKKGSLLGLEEAQRNWLLHYDIKYVPCFVLLDKNGLALAKTGIPSSRLHVIAGLSHLLKIKRPTSDGPTFEKISRNEDMLLFVYCMICFGICLTEYSDEQDPLLTATSALRTCRASLLF</sequence>
<dbReference type="PANTHER" id="PTHR34575">
    <property type="entry name" value="PROTEIN PAM68, CHLOROPLASTIC"/>
    <property type="match status" value="1"/>
</dbReference>